<dbReference type="InterPro" id="IPR001680">
    <property type="entry name" value="WD40_rpt"/>
</dbReference>
<name>G3AKW1_SPAPN</name>
<dbReference type="HOGENOM" id="CLU_036100_0_0_1"/>
<evidence type="ECO:0000256" key="3">
    <source>
        <dbReference type="ARBA" id="ARBA00022737"/>
    </source>
</evidence>
<dbReference type="GO" id="GO:0005768">
    <property type="term" value="C:endosome"/>
    <property type="evidence" value="ECO:0007669"/>
    <property type="project" value="EnsemblFungi"/>
</dbReference>
<dbReference type="SUPFAM" id="SSF50978">
    <property type="entry name" value="WD40 repeat-like"/>
    <property type="match status" value="1"/>
</dbReference>
<comment type="pathway">
    <text evidence="1">Protein modification; peptidyl-diphthamide biosynthesis.</text>
</comment>
<evidence type="ECO:0000256" key="7">
    <source>
        <dbReference type="ARBA" id="ARBA00047551"/>
    </source>
</evidence>
<dbReference type="InterPro" id="IPR015943">
    <property type="entry name" value="WD40/YVTN_repeat-like_dom_sf"/>
</dbReference>
<proteinExistence type="inferred from homology"/>
<dbReference type="PANTHER" id="PTHR46042:SF1">
    <property type="entry name" value="DIPHTHINE METHYLTRANSFERASE"/>
    <property type="match status" value="1"/>
</dbReference>
<accession>G3AKW1</accession>
<dbReference type="PANTHER" id="PTHR46042">
    <property type="entry name" value="DIPHTHINE METHYLTRANSFERASE"/>
    <property type="match status" value="1"/>
</dbReference>
<dbReference type="Proteomes" id="UP000000709">
    <property type="component" value="Unassembled WGS sequence"/>
</dbReference>
<evidence type="ECO:0000313" key="8">
    <source>
        <dbReference type="EMBL" id="EGW33004.1"/>
    </source>
</evidence>
<organism evidence="9">
    <name type="scientific">Spathaspora passalidarum (strain NRRL Y-27907 / 11-Y1)</name>
    <dbReference type="NCBI Taxonomy" id="619300"/>
    <lineage>
        <taxon>Eukaryota</taxon>
        <taxon>Fungi</taxon>
        <taxon>Dikarya</taxon>
        <taxon>Ascomycota</taxon>
        <taxon>Saccharomycotina</taxon>
        <taxon>Pichiomycetes</taxon>
        <taxon>Debaryomycetaceae</taxon>
        <taxon>Spathaspora</taxon>
    </lineage>
</organism>
<dbReference type="OMA" id="LVCCMYD"/>
<sequence length="328" mass="36946">MSAIPHSKRYSVTKTILPPCSLRIHPTNPRIIVIGTYKLEDSGHRHGSIDLYHYVNGTFTLKQTYATAGAILDIKFNPKQANHLISVDSIGHVMCWRITDNIELISDVKVTEEDDVLITSCFFSPDDKVLLTFTDGSSGIFDVATEKVEFLSTSHELECWTGAFGEGEMSHVVYTGGDDSQLIAHDLRTNEKIWSNRRHHSAGVVSILAPGKDFRADPYSLWTGCYDDHLRVFDLRAGIPRLLQEENLGGGVWRLIPSPTEDDNRLLVCCMYDGARIVETDENKFTVSRYFKEDHESMCYGGDWGDNYVATCSFYDNVVQTWSPDTTM</sequence>
<keyword evidence="4" id="KW-0378">Hydrolase</keyword>
<evidence type="ECO:0000256" key="2">
    <source>
        <dbReference type="ARBA" id="ARBA00022574"/>
    </source>
</evidence>
<evidence type="ECO:0000313" key="9">
    <source>
        <dbReference type="Proteomes" id="UP000000709"/>
    </source>
</evidence>
<dbReference type="RefSeq" id="XP_007374519.1">
    <property type="nucleotide sequence ID" value="XM_007374457.1"/>
</dbReference>
<dbReference type="EC" id="3.1.1.97" evidence="6"/>
<dbReference type="eggNOG" id="KOG0280">
    <property type="taxonomic scope" value="Eukaryota"/>
</dbReference>
<comment type="catalytic activity">
    <reaction evidence="7">
        <text>diphthine methyl ester-[translation elongation factor 2] + H2O = diphthine-[translation elongation factor 2] + methanol + H(+)</text>
        <dbReference type="Rhea" id="RHEA:42656"/>
        <dbReference type="Rhea" id="RHEA-COMP:10172"/>
        <dbReference type="Rhea" id="RHEA-COMP:10173"/>
        <dbReference type="ChEBI" id="CHEBI:15377"/>
        <dbReference type="ChEBI" id="CHEBI:15378"/>
        <dbReference type="ChEBI" id="CHEBI:17790"/>
        <dbReference type="ChEBI" id="CHEBI:79005"/>
        <dbReference type="ChEBI" id="CHEBI:82696"/>
        <dbReference type="EC" id="3.1.1.97"/>
    </reaction>
</comment>
<evidence type="ECO:0000256" key="1">
    <source>
        <dbReference type="ARBA" id="ARBA00005156"/>
    </source>
</evidence>
<evidence type="ECO:0000256" key="6">
    <source>
        <dbReference type="ARBA" id="ARBA00039131"/>
    </source>
</evidence>
<evidence type="ECO:0000256" key="5">
    <source>
        <dbReference type="ARBA" id="ARBA00038092"/>
    </source>
</evidence>
<dbReference type="InParanoid" id="G3AKW1"/>
<dbReference type="FunCoup" id="G3AKW1">
    <property type="interactions" value="120"/>
</dbReference>
<keyword evidence="2" id="KW-0853">WD repeat</keyword>
<dbReference type="GO" id="GO:0061685">
    <property type="term" value="F:diphthine methylesterase activity"/>
    <property type="evidence" value="ECO:0007669"/>
    <property type="project" value="UniProtKB-EC"/>
</dbReference>
<dbReference type="KEGG" id="spaa:SPAPADRAFT_60328"/>
<keyword evidence="9" id="KW-1185">Reference proteome</keyword>
<protein>
    <recommendedName>
        <fullName evidence="6">methylated diphthine methylhydrolase</fullName>
        <ecNumber evidence="6">3.1.1.97</ecNumber>
    </recommendedName>
</protein>
<keyword evidence="3" id="KW-0677">Repeat</keyword>
<reference evidence="8 9" key="1">
    <citation type="journal article" date="2011" name="Proc. Natl. Acad. Sci. U.S.A.">
        <title>Comparative genomics of xylose-fermenting fungi for enhanced biofuel production.</title>
        <authorList>
            <person name="Wohlbach D.J."/>
            <person name="Kuo A."/>
            <person name="Sato T.K."/>
            <person name="Potts K.M."/>
            <person name="Salamov A.A."/>
            <person name="LaButti K.M."/>
            <person name="Sun H."/>
            <person name="Clum A."/>
            <person name="Pangilinan J.L."/>
            <person name="Lindquist E.A."/>
            <person name="Lucas S."/>
            <person name="Lapidus A."/>
            <person name="Jin M."/>
            <person name="Gunawan C."/>
            <person name="Balan V."/>
            <person name="Dale B.E."/>
            <person name="Jeffries T.W."/>
            <person name="Zinkel R."/>
            <person name="Barry K.W."/>
            <person name="Grigoriev I.V."/>
            <person name="Gasch A.P."/>
        </authorList>
    </citation>
    <scope>NUCLEOTIDE SEQUENCE [LARGE SCALE GENOMIC DNA]</scope>
    <source>
        <strain evidence="9">NRRL Y-27907 / 11-Y1</strain>
    </source>
</reference>
<comment type="similarity">
    <text evidence="5">Belongs to the DPH7 family.</text>
</comment>
<dbReference type="EMBL" id="GL996501">
    <property type="protein sequence ID" value="EGW33004.1"/>
    <property type="molecule type" value="Genomic_DNA"/>
</dbReference>
<dbReference type="InterPro" id="IPR052415">
    <property type="entry name" value="Diphthine_MTase"/>
</dbReference>
<dbReference type="STRING" id="619300.G3AKW1"/>
<dbReference type="GeneID" id="18873346"/>
<dbReference type="InterPro" id="IPR036322">
    <property type="entry name" value="WD40_repeat_dom_sf"/>
</dbReference>
<dbReference type="Gene3D" id="2.130.10.10">
    <property type="entry name" value="YVTN repeat-like/Quinoprotein amine dehydrogenase"/>
    <property type="match status" value="2"/>
</dbReference>
<dbReference type="OrthoDB" id="1930760at2759"/>
<evidence type="ECO:0000256" key="4">
    <source>
        <dbReference type="ARBA" id="ARBA00022801"/>
    </source>
</evidence>
<dbReference type="AlphaFoldDB" id="G3AKW1"/>
<dbReference type="GO" id="GO:0017183">
    <property type="term" value="P:protein histidyl modification to diphthamide"/>
    <property type="evidence" value="ECO:0007669"/>
    <property type="project" value="EnsemblFungi"/>
</dbReference>
<dbReference type="GO" id="GO:0032456">
    <property type="term" value="P:endocytic recycling"/>
    <property type="evidence" value="ECO:0007669"/>
    <property type="project" value="EnsemblFungi"/>
</dbReference>
<dbReference type="SMART" id="SM00320">
    <property type="entry name" value="WD40"/>
    <property type="match status" value="5"/>
</dbReference>
<gene>
    <name evidence="8" type="ORF">SPAPADRAFT_60328</name>
</gene>